<dbReference type="InterPro" id="IPR051531">
    <property type="entry name" value="N-acetyltransferase"/>
</dbReference>
<evidence type="ECO:0000256" key="1">
    <source>
        <dbReference type="ARBA" id="ARBA00022679"/>
    </source>
</evidence>
<evidence type="ECO:0000256" key="2">
    <source>
        <dbReference type="ARBA" id="ARBA00023315"/>
    </source>
</evidence>
<sequence>MSTVDCDEPIPTSTTPTTTTVTMPTCSEQQSQEPSIRCTGPYQVSSSFWLSPVALSDTAEVYRILNIDNSIHNGLHSDKMRFPFSEEAARYFTARHLRIREEKGICHAWAIRTEVEGPMIGLFALNPFDHGDMGPCYCGKEPIAKAEPVHEIDDGKEEEEEGVLSCGGIGYWLSPEQAGKGVMTEVIKFALTRMARQEFGFDRVHGEAWTDNVGSRRVMERAGMRPAVGVPVFVAKFDAVKDIAHYIYDTD</sequence>
<organism evidence="6 7">
    <name type="scientific">Linnemannia hyalina</name>
    <dbReference type="NCBI Taxonomy" id="64524"/>
    <lineage>
        <taxon>Eukaryota</taxon>
        <taxon>Fungi</taxon>
        <taxon>Fungi incertae sedis</taxon>
        <taxon>Mucoromycota</taxon>
        <taxon>Mortierellomycotina</taxon>
        <taxon>Mortierellomycetes</taxon>
        <taxon>Mortierellales</taxon>
        <taxon>Mortierellaceae</taxon>
        <taxon>Linnemannia</taxon>
    </lineage>
</organism>
<feature type="compositionally biased region" description="Low complexity" evidence="4">
    <location>
        <begin position="9"/>
        <end position="22"/>
    </location>
</feature>
<evidence type="ECO:0000313" key="6">
    <source>
        <dbReference type="EMBL" id="KAG9073329.1"/>
    </source>
</evidence>
<dbReference type="InterPro" id="IPR000182">
    <property type="entry name" value="GNAT_dom"/>
</dbReference>
<dbReference type="EMBL" id="JAHRHY010000001">
    <property type="protein sequence ID" value="KAG9073329.1"/>
    <property type="molecule type" value="Genomic_DNA"/>
</dbReference>
<dbReference type="Pfam" id="PF13302">
    <property type="entry name" value="Acetyltransf_3"/>
    <property type="match status" value="1"/>
</dbReference>
<dbReference type="Proteomes" id="UP000707451">
    <property type="component" value="Unassembled WGS sequence"/>
</dbReference>
<feature type="domain" description="N-acetyltransferase" evidence="5">
    <location>
        <begin position="49"/>
        <end position="225"/>
    </location>
</feature>
<evidence type="ECO:0000256" key="3">
    <source>
        <dbReference type="ARBA" id="ARBA00038502"/>
    </source>
</evidence>
<proteinExistence type="inferred from homology"/>
<evidence type="ECO:0000259" key="5">
    <source>
        <dbReference type="Pfam" id="PF13302"/>
    </source>
</evidence>
<keyword evidence="1" id="KW-0808">Transferase</keyword>
<dbReference type="GO" id="GO:0016747">
    <property type="term" value="F:acyltransferase activity, transferring groups other than amino-acyl groups"/>
    <property type="evidence" value="ECO:0007669"/>
    <property type="project" value="InterPro"/>
</dbReference>
<evidence type="ECO:0000256" key="4">
    <source>
        <dbReference type="SAM" id="MobiDB-lite"/>
    </source>
</evidence>
<dbReference type="InterPro" id="IPR016181">
    <property type="entry name" value="Acyl_CoA_acyltransferase"/>
</dbReference>
<dbReference type="SUPFAM" id="SSF55729">
    <property type="entry name" value="Acyl-CoA N-acyltransferases (Nat)"/>
    <property type="match status" value="1"/>
</dbReference>
<evidence type="ECO:0000313" key="7">
    <source>
        <dbReference type="Proteomes" id="UP000707451"/>
    </source>
</evidence>
<keyword evidence="2" id="KW-0012">Acyltransferase</keyword>
<name>A0A9P8BY49_9FUNG</name>
<dbReference type="PANTHER" id="PTHR43792:SF8">
    <property type="entry name" value="[RIBOSOMAL PROTEIN US5]-ALANINE N-ACETYLTRANSFERASE"/>
    <property type="match status" value="1"/>
</dbReference>
<dbReference type="AlphaFoldDB" id="A0A9P8BY49"/>
<dbReference type="PANTHER" id="PTHR43792">
    <property type="entry name" value="GNAT FAMILY, PUTATIVE (AFU_ORTHOLOGUE AFUA_3G00765)-RELATED-RELATED"/>
    <property type="match status" value="1"/>
</dbReference>
<gene>
    <name evidence="6" type="ORF">KI688_001121</name>
</gene>
<keyword evidence="7" id="KW-1185">Reference proteome</keyword>
<comment type="similarity">
    <text evidence="3">Belongs to the acetyltransferase family. RimJ subfamily.</text>
</comment>
<dbReference type="OrthoDB" id="630895at2759"/>
<comment type="caution">
    <text evidence="6">The sequence shown here is derived from an EMBL/GenBank/DDBJ whole genome shotgun (WGS) entry which is preliminary data.</text>
</comment>
<protein>
    <recommendedName>
        <fullName evidence="5">N-acetyltransferase domain-containing protein</fullName>
    </recommendedName>
</protein>
<accession>A0A9P8BY49</accession>
<dbReference type="Gene3D" id="3.40.630.30">
    <property type="match status" value="1"/>
</dbReference>
<feature type="region of interest" description="Disordered" evidence="4">
    <location>
        <begin position="1"/>
        <end position="22"/>
    </location>
</feature>
<reference evidence="6" key="1">
    <citation type="submission" date="2021-06" db="EMBL/GenBank/DDBJ databases">
        <title>Genome Sequence of Mortierella hyaline Strain SCG-10, a Cold-Adapted, Nitrate-Reducing Fungus Isolated from Soil in Minnesota, USA.</title>
        <authorList>
            <person name="Aldossari N."/>
        </authorList>
    </citation>
    <scope>NUCLEOTIDE SEQUENCE</scope>
    <source>
        <strain evidence="6">SCG-10</strain>
    </source>
</reference>